<accession>A0AAP0BQ70</accession>
<protein>
    <recommendedName>
        <fullName evidence="2">Integrase catalytic domain-containing protein</fullName>
    </recommendedName>
</protein>
<dbReference type="PANTHER" id="PTHR42648">
    <property type="entry name" value="TRANSPOSASE, PUTATIVE-RELATED"/>
    <property type="match status" value="1"/>
</dbReference>
<dbReference type="InterPro" id="IPR039537">
    <property type="entry name" value="Retrotran_Ty1/copia-like"/>
</dbReference>
<evidence type="ECO:0000313" key="4">
    <source>
        <dbReference type="Proteomes" id="UP001418222"/>
    </source>
</evidence>
<dbReference type="Proteomes" id="UP001418222">
    <property type="component" value="Unassembled WGS sequence"/>
</dbReference>
<dbReference type="GO" id="GO:0015074">
    <property type="term" value="P:DNA integration"/>
    <property type="evidence" value="ECO:0007669"/>
    <property type="project" value="InterPro"/>
</dbReference>
<dbReference type="InterPro" id="IPR012337">
    <property type="entry name" value="RNaseH-like_sf"/>
</dbReference>
<dbReference type="SUPFAM" id="SSF53098">
    <property type="entry name" value="Ribonuclease H-like"/>
    <property type="match status" value="1"/>
</dbReference>
<feature type="compositionally biased region" description="Low complexity" evidence="1">
    <location>
        <begin position="225"/>
        <end position="237"/>
    </location>
</feature>
<dbReference type="GO" id="GO:0003676">
    <property type="term" value="F:nucleic acid binding"/>
    <property type="evidence" value="ECO:0007669"/>
    <property type="project" value="InterPro"/>
</dbReference>
<dbReference type="PROSITE" id="PS50994">
    <property type="entry name" value="INTEGRASE"/>
    <property type="match status" value="1"/>
</dbReference>
<feature type="region of interest" description="Disordered" evidence="1">
    <location>
        <begin position="220"/>
        <end position="241"/>
    </location>
</feature>
<evidence type="ECO:0000259" key="2">
    <source>
        <dbReference type="PROSITE" id="PS50994"/>
    </source>
</evidence>
<dbReference type="InterPro" id="IPR036397">
    <property type="entry name" value="RNaseH_sf"/>
</dbReference>
<organism evidence="3 4">
    <name type="scientific">Platanthera zijinensis</name>
    <dbReference type="NCBI Taxonomy" id="2320716"/>
    <lineage>
        <taxon>Eukaryota</taxon>
        <taxon>Viridiplantae</taxon>
        <taxon>Streptophyta</taxon>
        <taxon>Embryophyta</taxon>
        <taxon>Tracheophyta</taxon>
        <taxon>Spermatophyta</taxon>
        <taxon>Magnoliopsida</taxon>
        <taxon>Liliopsida</taxon>
        <taxon>Asparagales</taxon>
        <taxon>Orchidaceae</taxon>
        <taxon>Orchidoideae</taxon>
        <taxon>Orchideae</taxon>
        <taxon>Orchidinae</taxon>
        <taxon>Platanthera</taxon>
    </lineage>
</organism>
<feature type="domain" description="Integrase catalytic" evidence="2">
    <location>
        <begin position="1"/>
        <end position="145"/>
    </location>
</feature>
<sequence length="306" mass="34277">MTWLYLLRDRSELPRIFRAFVVETRIQFHTTLKTVRTDNAREYTGHDFATICSEFGIIHQTSCAYTPQQNGVVERKNRHLLDVPRSLMLQMHVPKHYWNFAVSTACFLINRLPSPSLTMLLRSACCFPRRRLSLFLPVSLVALVTSTIWARPRTNWIPGRLNTYSWAIPVLRRGISVILPSLGSSPSLRMSPSARLNHFFRILSLLSFGSFTSIHPTPSSPRYNAAATGSTSSTSCSPRPTHHPGLYSSPLLLYGPTAIRLNHGYSAPVRSGTDIHSSSSGSLRLSTSPISPSSHFCYFSFLGFCS</sequence>
<evidence type="ECO:0000256" key="1">
    <source>
        <dbReference type="SAM" id="MobiDB-lite"/>
    </source>
</evidence>
<dbReference type="PANTHER" id="PTHR42648:SF31">
    <property type="entry name" value="RNA-DIRECTED DNA POLYMERASE"/>
    <property type="match status" value="1"/>
</dbReference>
<dbReference type="EMBL" id="JBBWWQ010000005">
    <property type="protein sequence ID" value="KAK8946460.1"/>
    <property type="molecule type" value="Genomic_DNA"/>
</dbReference>
<dbReference type="InterPro" id="IPR001584">
    <property type="entry name" value="Integrase_cat-core"/>
</dbReference>
<comment type="caution">
    <text evidence="3">The sequence shown here is derived from an EMBL/GenBank/DDBJ whole genome shotgun (WGS) entry which is preliminary data.</text>
</comment>
<proteinExistence type="predicted"/>
<gene>
    <name evidence="3" type="ORF">KSP39_PZI006354</name>
</gene>
<name>A0AAP0BQ70_9ASPA</name>
<dbReference type="AlphaFoldDB" id="A0AAP0BQ70"/>
<reference evidence="3 4" key="1">
    <citation type="journal article" date="2022" name="Nat. Plants">
        <title>Genomes of leafy and leafless Platanthera orchids illuminate the evolution of mycoheterotrophy.</title>
        <authorList>
            <person name="Li M.H."/>
            <person name="Liu K.W."/>
            <person name="Li Z."/>
            <person name="Lu H.C."/>
            <person name="Ye Q.L."/>
            <person name="Zhang D."/>
            <person name="Wang J.Y."/>
            <person name="Li Y.F."/>
            <person name="Zhong Z.M."/>
            <person name="Liu X."/>
            <person name="Yu X."/>
            <person name="Liu D.K."/>
            <person name="Tu X.D."/>
            <person name="Liu B."/>
            <person name="Hao Y."/>
            <person name="Liao X.Y."/>
            <person name="Jiang Y.T."/>
            <person name="Sun W.H."/>
            <person name="Chen J."/>
            <person name="Chen Y.Q."/>
            <person name="Ai Y."/>
            <person name="Zhai J.W."/>
            <person name="Wu S.S."/>
            <person name="Zhou Z."/>
            <person name="Hsiao Y.Y."/>
            <person name="Wu W.L."/>
            <person name="Chen Y.Y."/>
            <person name="Lin Y.F."/>
            <person name="Hsu J.L."/>
            <person name="Li C.Y."/>
            <person name="Wang Z.W."/>
            <person name="Zhao X."/>
            <person name="Zhong W.Y."/>
            <person name="Ma X.K."/>
            <person name="Ma L."/>
            <person name="Huang J."/>
            <person name="Chen G.Z."/>
            <person name="Huang M.Z."/>
            <person name="Huang L."/>
            <person name="Peng D.H."/>
            <person name="Luo Y.B."/>
            <person name="Zou S.Q."/>
            <person name="Chen S.P."/>
            <person name="Lan S."/>
            <person name="Tsai W.C."/>
            <person name="Van de Peer Y."/>
            <person name="Liu Z.J."/>
        </authorList>
    </citation>
    <scope>NUCLEOTIDE SEQUENCE [LARGE SCALE GENOMIC DNA]</scope>
    <source>
        <strain evidence="3">Lor287</strain>
    </source>
</reference>
<evidence type="ECO:0000313" key="3">
    <source>
        <dbReference type="EMBL" id="KAK8946460.1"/>
    </source>
</evidence>
<keyword evidence="4" id="KW-1185">Reference proteome</keyword>
<dbReference type="Gene3D" id="3.30.420.10">
    <property type="entry name" value="Ribonuclease H-like superfamily/Ribonuclease H"/>
    <property type="match status" value="1"/>
</dbReference>